<gene>
    <name evidence="1" type="ORF">S01H4_61298</name>
</gene>
<organism evidence="1">
    <name type="scientific">marine sediment metagenome</name>
    <dbReference type="NCBI Taxonomy" id="412755"/>
    <lineage>
        <taxon>unclassified sequences</taxon>
        <taxon>metagenomes</taxon>
        <taxon>ecological metagenomes</taxon>
    </lineage>
</organism>
<sequence length="40" mass="4581">KSLDIVPANPSKYWLVKKYGQKPIYSGSEKNIAKFLKNNL</sequence>
<reference evidence="1" key="1">
    <citation type="journal article" date="2014" name="Front. Microbiol.">
        <title>High frequency of phylogenetically diverse reductive dehalogenase-homologous genes in deep subseafloor sedimentary metagenomes.</title>
        <authorList>
            <person name="Kawai M."/>
            <person name="Futagami T."/>
            <person name="Toyoda A."/>
            <person name="Takaki Y."/>
            <person name="Nishi S."/>
            <person name="Hori S."/>
            <person name="Arai W."/>
            <person name="Tsubouchi T."/>
            <person name="Morono Y."/>
            <person name="Uchiyama I."/>
            <person name="Ito T."/>
            <person name="Fujiyama A."/>
            <person name="Inagaki F."/>
            <person name="Takami H."/>
        </authorList>
    </citation>
    <scope>NUCLEOTIDE SEQUENCE</scope>
    <source>
        <strain evidence="1">Expedition CK06-06</strain>
    </source>
</reference>
<comment type="caution">
    <text evidence="1">The sequence shown here is derived from an EMBL/GenBank/DDBJ whole genome shotgun (WGS) entry which is preliminary data.</text>
</comment>
<feature type="non-terminal residue" evidence="1">
    <location>
        <position position="1"/>
    </location>
</feature>
<proteinExistence type="predicted"/>
<evidence type="ECO:0000313" key="1">
    <source>
        <dbReference type="EMBL" id="GAH09740.1"/>
    </source>
</evidence>
<accession>X1DNA8</accession>
<dbReference type="AlphaFoldDB" id="X1DNA8"/>
<dbReference type="EMBL" id="BART01036315">
    <property type="protein sequence ID" value="GAH09740.1"/>
    <property type="molecule type" value="Genomic_DNA"/>
</dbReference>
<name>X1DNA8_9ZZZZ</name>
<protein>
    <submittedName>
        <fullName evidence="1">Uncharacterized protein</fullName>
    </submittedName>
</protein>